<organism evidence="1 2">
    <name type="scientific">Sedimentibacter saalensis</name>
    <dbReference type="NCBI Taxonomy" id="130788"/>
    <lineage>
        <taxon>Bacteria</taxon>
        <taxon>Bacillati</taxon>
        <taxon>Bacillota</taxon>
        <taxon>Tissierellia</taxon>
        <taxon>Sedimentibacter</taxon>
    </lineage>
</organism>
<dbReference type="Proteomes" id="UP000315343">
    <property type="component" value="Unassembled WGS sequence"/>
</dbReference>
<evidence type="ECO:0000313" key="1">
    <source>
        <dbReference type="EMBL" id="TWH79732.1"/>
    </source>
</evidence>
<comment type="caution">
    <text evidence="1">The sequence shown here is derived from an EMBL/GenBank/DDBJ whole genome shotgun (WGS) entry which is preliminary data.</text>
</comment>
<dbReference type="RefSeq" id="WP_145082972.1">
    <property type="nucleotide sequence ID" value="NZ_DAMBUX010000001.1"/>
</dbReference>
<accession>A0A562J977</accession>
<dbReference type="EMBL" id="VLKH01000005">
    <property type="protein sequence ID" value="TWH79732.1"/>
    <property type="molecule type" value="Genomic_DNA"/>
</dbReference>
<proteinExistence type="predicted"/>
<protein>
    <submittedName>
        <fullName evidence="1">Uncharacterized protein</fullName>
    </submittedName>
</protein>
<reference evidence="1 2" key="1">
    <citation type="submission" date="2019-07" db="EMBL/GenBank/DDBJ databases">
        <title>Genomic Encyclopedia of Type Strains, Phase I: the one thousand microbial genomes (KMG-I) project.</title>
        <authorList>
            <person name="Kyrpides N."/>
        </authorList>
    </citation>
    <scope>NUCLEOTIDE SEQUENCE [LARGE SCALE GENOMIC DNA]</scope>
    <source>
        <strain evidence="1 2">DSM 13558</strain>
    </source>
</reference>
<sequence>MNFDEVEYFLANIKSVMSCKIISDANNNISEIHVLSDSSRHSKQISRDIRTALLSHFNLDVDYKIISVAQINKNISINTDFRLLYDGYTNETSSDRIKINTKLSWDEKEYTGQAEGIKTEKNTLMVAALSTLDSIKKAIDLDCFIVEDIQTAKVAGKDVMVAAITQIDHGKENVLIGSSIVTTNKIDSTIKATLNAINRKICLYIKE</sequence>
<gene>
    <name evidence="1" type="ORF">LY60_02049</name>
</gene>
<evidence type="ECO:0000313" key="2">
    <source>
        <dbReference type="Proteomes" id="UP000315343"/>
    </source>
</evidence>
<dbReference type="OrthoDB" id="43591at2"/>
<dbReference type="AlphaFoldDB" id="A0A562J977"/>
<keyword evidence="2" id="KW-1185">Reference proteome</keyword>
<name>A0A562J977_9FIRM</name>